<dbReference type="EMBL" id="FXUG01000007">
    <property type="protein sequence ID" value="SMP62390.1"/>
    <property type="molecule type" value="Genomic_DNA"/>
</dbReference>
<evidence type="ECO:0000313" key="2">
    <source>
        <dbReference type="Proteomes" id="UP001158067"/>
    </source>
</evidence>
<proteinExistence type="predicted"/>
<sequence>MIAESDLAGWMLANESRLPTSDSNGVAETLVRDGLLSEWQASKLLHGKWKGFFLDQYKIVDWHHTDEARERTYYSATCTRTGEKLLLECVPQSHGTRSDGNVRYNVIRE</sequence>
<dbReference type="Proteomes" id="UP001158067">
    <property type="component" value="Unassembled WGS sequence"/>
</dbReference>
<comment type="caution">
    <text evidence="1">The sequence shown here is derived from an EMBL/GenBank/DDBJ whole genome shotgun (WGS) entry which is preliminary data.</text>
</comment>
<accession>A0ABY1QBL1</accession>
<evidence type="ECO:0008006" key="3">
    <source>
        <dbReference type="Google" id="ProtNLM"/>
    </source>
</evidence>
<name>A0ABY1QBL1_9BACT</name>
<organism evidence="1 2">
    <name type="scientific">Neorhodopirellula lusitana</name>
    <dbReference type="NCBI Taxonomy" id="445327"/>
    <lineage>
        <taxon>Bacteria</taxon>
        <taxon>Pseudomonadati</taxon>
        <taxon>Planctomycetota</taxon>
        <taxon>Planctomycetia</taxon>
        <taxon>Pirellulales</taxon>
        <taxon>Pirellulaceae</taxon>
        <taxon>Neorhodopirellula</taxon>
    </lineage>
</organism>
<evidence type="ECO:0000313" key="1">
    <source>
        <dbReference type="EMBL" id="SMP62390.1"/>
    </source>
</evidence>
<protein>
    <recommendedName>
        <fullName evidence="3">Transposase</fullName>
    </recommendedName>
</protein>
<keyword evidence="2" id="KW-1185">Reference proteome</keyword>
<reference evidence="1 2" key="1">
    <citation type="submission" date="2017-05" db="EMBL/GenBank/DDBJ databases">
        <authorList>
            <person name="Varghese N."/>
            <person name="Submissions S."/>
        </authorList>
    </citation>
    <scope>NUCLEOTIDE SEQUENCE [LARGE SCALE GENOMIC DNA]</scope>
    <source>
        <strain evidence="1 2">DSM 25457</strain>
    </source>
</reference>
<gene>
    <name evidence="1" type="ORF">SAMN06265222_107310</name>
</gene>